<name>A0A7R7VJR7_ASPCH</name>
<dbReference type="KEGG" id="ache:ACHE_20547A"/>
<evidence type="ECO:0000313" key="3">
    <source>
        <dbReference type="EMBL" id="BCR85089.1"/>
    </source>
</evidence>
<feature type="compositionally biased region" description="Polar residues" evidence="1">
    <location>
        <begin position="45"/>
        <end position="60"/>
    </location>
</feature>
<dbReference type="Proteomes" id="UP000637239">
    <property type="component" value="Chromosome 2"/>
</dbReference>
<dbReference type="RefSeq" id="XP_043133611.1">
    <property type="nucleotide sequence ID" value="XM_043284862.1"/>
</dbReference>
<proteinExistence type="predicted"/>
<keyword evidence="4" id="KW-1185">Reference proteome</keyword>
<dbReference type="EMBL" id="AP024417">
    <property type="protein sequence ID" value="BCR85089.1"/>
    <property type="molecule type" value="Genomic_DNA"/>
</dbReference>
<evidence type="ECO:0000256" key="1">
    <source>
        <dbReference type="SAM" id="MobiDB-lite"/>
    </source>
</evidence>
<keyword evidence="2" id="KW-0732">Signal</keyword>
<feature type="chain" id="PRO_5030722135" evidence="2">
    <location>
        <begin position="22"/>
        <end position="123"/>
    </location>
</feature>
<dbReference type="AlphaFoldDB" id="A0A7R7VJR7"/>
<gene>
    <name evidence="3" type="ORF">ACHE_20547A</name>
</gene>
<feature type="region of interest" description="Disordered" evidence="1">
    <location>
        <begin position="25"/>
        <end position="108"/>
    </location>
</feature>
<accession>A0A7R7VJR7</accession>
<evidence type="ECO:0000313" key="4">
    <source>
        <dbReference type="Proteomes" id="UP000637239"/>
    </source>
</evidence>
<dbReference type="GeneID" id="66979448"/>
<protein>
    <submittedName>
        <fullName evidence="3">Uncharacterized protein</fullName>
    </submittedName>
</protein>
<evidence type="ECO:0000256" key="2">
    <source>
        <dbReference type="SAM" id="SignalP"/>
    </source>
</evidence>
<organism evidence="3 4">
    <name type="scientific">Aspergillus chevalieri</name>
    <name type="common">Eurotium chevalieri</name>
    <dbReference type="NCBI Taxonomy" id="182096"/>
    <lineage>
        <taxon>Eukaryota</taxon>
        <taxon>Fungi</taxon>
        <taxon>Dikarya</taxon>
        <taxon>Ascomycota</taxon>
        <taxon>Pezizomycotina</taxon>
        <taxon>Eurotiomycetes</taxon>
        <taxon>Eurotiomycetidae</taxon>
        <taxon>Eurotiales</taxon>
        <taxon>Aspergillaceae</taxon>
        <taxon>Aspergillus</taxon>
        <taxon>Aspergillus subgen. Aspergillus</taxon>
    </lineage>
</organism>
<feature type="compositionally biased region" description="Low complexity" evidence="1">
    <location>
        <begin position="65"/>
        <end position="89"/>
    </location>
</feature>
<reference evidence="3" key="2">
    <citation type="submission" date="2021-02" db="EMBL/GenBank/DDBJ databases">
        <title>Aspergillus chevalieri M1 genome sequence.</title>
        <authorList>
            <person name="Kadooka C."/>
            <person name="Mori K."/>
            <person name="Futagami T."/>
        </authorList>
    </citation>
    <scope>NUCLEOTIDE SEQUENCE</scope>
    <source>
        <strain evidence="3">M1</strain>
    </source>
</reference>
<sequence>MARFSLSVLALCLFLAVFATALPAAQNNRPDPNAWAFHMAEEMADSTSPTPAHGPATSSHARLHAPASSSATPSKASPSASPTPSSSSSPAPPQETINGGETKSAFDSIPILGPLLGSLLGGK</sequence>
<reference evidence="3" key="1">
    <citation type="submission" date="2021-01" db="EMBL/GenBank/DDBJ databases">
        <authorList>
            <consortium name="Aspergillus chevalieri M1 genome sequencing consortium"/>
            <person name="Kazuki M."/>
            <person name="Futagami T."/>
        </authorList>
    </citation>
    <scope>NUCLEOTIDE SEQUENCE</scope>
    <source>
        <strain evidence="3">M1</strain>
    </source>
</reference>
<feature type="signal peptide" evidence="2">
    <location>
        <begin position="1"/>
        <end position="21"/>
    </location>
</feature>